<gene>
    <name evidence="4" type="ORF">EI291_21485</name>
</gene>
<evidence type="ECO:0000256" key="1">
    <source>
        <dbReference type="ARBA" id="ARBA00022603"/>
    </source>
</evidence>
<dbReference type="OrthoDB" id="9789123at2"/>
<comment type="caution">
    <text evidence="4">The sequence shown here is derived from an EMBL/GenBank/DDBJ whole genome shotgun (WGS) entry which is preliminary data.</text>
</comment>
<name>A0A3R9MYG5_9BACT</name>
<evidence type="ECO:0000259" key="3">
    <source>
        <dbReference type="Pfam" id="PF13649"/>
    </source>
</evidence>
<dbReference type="CDD" id="cd02440">
    <property type="entry name" value="AdoMet_MTases"/>
    <property type="match status" value="1"/>
</dbReference>
<evidence type="ECO:0000313" key="5">
    <source>
        <dbReference type="Proteomes" id="UP000273500"/>
    </source>
</evidence>
<accession>A0A3R9MYG5</accession>
<keyword evidence="2 4" id="KW-0808">Transferase</keyword>
<protein>
    <submittedName>
        <fullName evidence="4">Class I SAM-dependent methyltransferase</fullName>
    </submittedName>
</protein>
<dbReference type="GO" id="GO:0032259">
    <property type="term" value="P:methylation"/>
    <property type="evidence" value="ECO:0007669"/>
    <property type="project" value="UniProtKB-KW"/>
</dbReference>
<proteinExistence type="predicted"/>
<evidence type="ECO:0000313" key="4">
    <source>
        <dbReference type="EMBL" id="RSK43803.1"/>
    </source>
</evidence>
<dbReference type="InterPro" id="IPR041698">
    <property type="entry name" value="Methyltransf_25"/>
</dbReference>
<keyword evidence="5" id="KW-1185">Reference proteome</keyword>
<dbReference type="RefSeq" id="WP_125424341.1">
    <property type="nucleotide sequence ID" value="NZ_RWIT01000022.1"/>
</dbReference>
<feature type="domain" description="Methyltransferase" evidence="3">
    <location>
        <begin position="46"/>
        <end position="138"/>
    </location>
</feature>
<dbReference type="Proteomes" id="UP000273500">
    <property type="component" value="Unassembled WGS sequence"/>
</dbReference>
<sequence>MDPTQVSVTTFDQCAEQYQTRYMDVTAYAPALDQFCAALPAGPARVLDVGCGPGNVMRYLTDKRPDLQFTGVDLAPNMLALARHNCPTATLRSLDCRNINQLSGPFNGVLCSFCLPYLDQPEAAALFRHAWQLLAPGGVVYVSTMEGERARSGWQTSSSGHRVYTQYYPAPILLELLSAQGFALIALHRQTFHRPDAPPDQDLLLLARKP</sequence>
<reference evidence="4 5" key="1">
    <citation type="submission" date="2018-12" db="EMBL/GenBank/DDBJ databases">
        <authorList>
            <person name="Feng G."/>
            <person name="Zhu H."/>
        </authorList>
    </citation>
    <scope>NUCLEOTIDE SEQUENCE [LARGE SCALE GENOMIC DNA]</scope>
    <source>
        <strain evidence="4 5">KCTC 12533</strain>
    </source>
</reference>
<dbReference type="PANTHER" id="PTHR43861:SF1">
    <property type="entry name" value="TRANS-ACONITATE 2-METHYLTRANSFERASE"/>
    <property type="match status" value="1"/>
</dbReference>
<dbReference type="SUPFAM" id="SSF53335">
    <property type="entry name" value="S-adenosyl-L-methionine-dependent methyltransferases"/>
    <property type="match status" value="1"/>
</dbReference>
<dbReference type="Pfam" id="PF13649">
    <property type="entry name" value="Methyltransf_25"/>
    <property type="match status" value="1"/>
</dbReference>
<dbReference type="EMBL" id="RWIT01000022">
    <property type="protein sequence ID" value="RSK43803.1"/>
    <property type="molecule type" value="Genomic_DNA"/>
</dbReference>
<dbReference type="GO" id="GO:0008168">
    <property type="term" value="F:methyltransferase activity"/>
    <property type="evidence" value="ECO:0007669"/>
    <property type="project" value="UniProtKB-KW"/>
</dbReference>
<keyword evidence="1 4" id="KW-0489">Methyltransferase</keyword>
<dbReference type="InterPro" id="IPR029063">
    <property type="entry name" value="SAM-dependent_MTases_sf"/>
</dbReference>
<evidence type="ECO:0000256" key="2">
    <source>
        <dbReference type="ARBA" id="ARBA00022679"/>
    </source>
</evidence>
<dbReference type="AlphaFoldDB" id="A0A3R9MYG5"/>
<dbReference type="Gene3D" id="3.40.50.150">
    <property type="entry name" value="Vaccinia Virus protein VP39"/>
    <property type="match status" value="1"/>
</dbReference>
<organism evidence="4 5">
    <name type="scientific">Hymenobacter rigui</name>
    <dbReference type="NCBI Taxonomy" id="334424"/>
    <lineage>
        <taxon>Bacteria</taxon>
        <taxon>Pseudomonadati</taxon>
        <taxon>Bacteroidota</taxon>
        <taxon>Cytophagia</taxon>
        <taxon>Cytophagales</taxon>
        <taxon>Hymenobacteraceae</taxon>
        <taxon>Hymenobacter</taxon>
    </lineage>
</organism>
<dbReference type="PANTHER" id="PTHR43861">
    <property type="entry name" value="TRANS-ACONITATE 2-METHYLTRANSFERASE-RELATED"/>
    <property type="match status" value="1"/>
</dbReference>